<dbReference type="EMBL" id="MK500415">
    <property type="protein sequence ID" value="QBK89329.1"/>
    <property type="molecule type" value="Genomic_DNA"/>
</dbReference>
<gene>
    <name evidence="1" type="ORF">LCMiAC02_04240</name>
</gene>
<sequence>MGLRDPICVLYGGPVAKQAYDKWLGDLYIITSKEDIVKTDDSKEDLPGEYIIKGKIYNIYPSNWHFEIGKKNDYIYGIVCHKNCYKLIYKSLKHKILFANVCRSLDRDGYIKPKSKYGIIIKYWWQFFDYELAEKKNEWVLKNPLSNAKNKTRILKM</sequence>
<accession>A0A4D5XF01</accession>
<name>A0A4D5XF01_9VIRU</name>
<reference evidence="1" key="1">
    <citation type="journal article" date="2019" name="MBio">
        <title>Virus Genomes from Deep Sea Sediments Expand the Ocean Megavirome and Support Independent Origins of Viral Gigantism.</title>
        <authorList>
            <person name="Backstrom D."/>
            <person name="Yutin N."/>
            <person name="Jorgensen S.L."/>
            <person name="Dharamshi J."/>
            <person name="Homa F."/>
            <person name="Zaremba-Niedwiedzka K."/>
            <person name="Spang A."/>
            <person name="Wolf Y.I."/>
            <person name="Koonin E.V."/>
            <person name="Ettema T.J."/>
        </authorList>
    </citation>
    <scope>NUCLEOTIDE SEQUENCE</scope>
</reference>
<evidence type="ECO:0000313" key="1">
    <source>
        <dbReference type="EMBL" id="QBK89329.1"/>
    </source>
</evidence>
<proteinExistence type="predicted"/>
<protein>
    <submittedName>
        <fullName evidence="1">Uncharacterized protein</fullName>
    </submittedName>
</protein>
<organism evidence="1">
    <name type="scientific">Mimivirus LCMiAC02</name>
    <dbReference type="NCBI Taxonomy" id="2506609"/>
    <lineage>
        <taxon>Viruses</taxon>
        <taxon>Varidnaviria</taxon>
        <taxon>Bamfordvirae</taxon>
        <taxon>Nucleocytoviricota</taxon>
        <taxon>Megaviricetes</taxon>
        <taxon>Imitervirales</taxon>
        <taxon>Mimiviridae</taxon>
        <taxon>Klosneuvirinae</taxon>
    </lineage>
</organism>